<organism evidence="3 4">
    <name type="scientific">Chrysophaeum taylorii</name>
    <dbReference type="NCBI Taxonomy" id="2483200"/>
    <lineage>
        <taxon>Eukaryota</taxon>
        <taxon>Sar</taxon>
        <taxon>Stramenopiles</taxon>
        <taxon>Ochrophyta</taxon>
        <taxon>Pelagophyceae</taxon>
        <taxon>Pelagomonadales</taxon>
        <taxon>Pelagomonadaceae</taxon>
        <taxon>Chrysophaeum</taxon>
    </lineage>
</organism>
<name>A0AAD7XNU7_9STRA</name>
<dbReference type="PROSITE" id="PS50021">
    <property type="entry name" value="CH"/>
    <property type="match status" value="1"/>
</dbReference>
<dbReference type="AlphaFoldDB" id="A0AAD7XNU7"/>
<evidence type="ECO:0000256" key="1">
    <source>
        <dbReference type="SAM" id="MobiDB-lite"/>
    </source>
</evidence>
<reference evidence="3" key="1">
    <citation type="submission" date="2023-01" db="EMBL/GenBank/DDBJ databases">
        <title>Metagenome sequencing of chrysophaentin producing Chrysophaeum taylorii.</title>
        <authorList>
            <person name="Davison J."/>
            <person name="Bewley C."/>
        </authorList>
    </citation>
    <scope>NUCLEOTIDE SEQUENCE</scope>
    <source>
        <strain evidence="3">NIES-1699</strain>
    </source>
</reference>
<protein>
    <recommendedName>
        <fullName evidence="2">Calponin-homology (CH) domain-containing protein</fullName>
    </recommendedName>
</protein>
<accession>A0AAD7XNU7</accession>
<keyword evidence="4" id="KW-1185">Reference proteome</keyword>
<evidence type="ECO:0000313" key="3">
    <source>
        <dbReference type="EMBL" id="KAJ8607029.1"/>
    </source>
</evidence>
<dbReference type="Proteomes" id="UP001230188">
    <property type="component" value="Unassembled WGS sequence"/>
</dbReference>
<comment type="caution">
    <text evidence="3">The sequence shown here is derived from an EMBL/GenBank/DDBJ whole genome shotgun (WGS) entry which is preliminary data.</text>
</comment>
<sequence>MGLYERDWSGRKPPQLRRSDSASWLKRQERLYCMWINGVLRGRHVPKVENLRRDLVNGVVLFNLIEVLSRGSLKKRVTDVVFDTRPTKIHQLEKLSVLFSALEELGVSLVNISPSDVHDGNLTCIFGLIWTLMTSLGRPPASYAAIKDELYAWVLARAGRVLGISKLSELQPKFRDGSAFLALVAVDGLARFGEDHPPLDTALRAAERSFGVPPLVRDPSDEQAAVAWLLEYRRARRPRASKIILTLRRVKGAVGNDPLYCCATTPRSTSGRTRPATPLRGEVGWDEDVVVETGDANSDIVIHLVRSKIGWFGGTDDEPYGRCVIHESSILARRDGNARIAVLPPLVPNDALLCRCTAIDPSLLVISTDLPQPLGELDLGFFALDALASVSSDIPEALTTEIAFDEVPPASALADDDGDYDIAFDELVPVTARETYDFYAIPAKKKTTTTTKLSPPFDDDDDDDDGTKLAGVPPPAFDIPVTYEVGIRKKSTSPPQIVETPPPPPPPPRRKRSRTSFLHELIRIADV</sequence>
<evidence type="ECO:0000259" key="2">
    <source>
        <dbReference type="PROSITE" id="PS50021"/>
    </source>
</evidence>
<dbReference type="Pfam" id="PF00307">
    <property type="entry name" value="CH"/>
    <property type="match status" value="1"/>
</dbReference>
<dbReference type="SMART" id="SM00033">
    <property type="entry name" value="CH"/>
    <property type="match status" value="1"/>
</dbReference>
<dbReference type="InterPro" id="IPR001715">
    <property type="entry name" value="CH_dom"/>
</dbReference>
<proteinExistence type="predicted"/>
<gene>
    <name evidence="3" type="ORF">CTAYLR_006256</name>
</gene>
<evidence type="ECO:0000313" key="4">
    <source>
        <dbReference type="Proteomes" id="UP001230188"/>
    </source>
</evidence>
<dbReference type="Gene3D" id="1.10.418.10">
    <property type="entry name" value="Calponin-like domain"/>
    <property type="match status" value="1"/>
</dbReference>
<dbReference type="InterPro" id="IPR036872">
    <property type="entry name" value="CH_dom_sf"/>
</dbReference>
<feature type="region of interest" description="Disordered" evidence="1">
    <location>
        <begin position="449"/>
        <end position="516"/>
    </location>
</feature>
<feature type="domain" description="Calponin-homology (CH)" evidence="2">
    <location>
        <begin position="26"/>
        <end position="137"/>
    </location>
</feature>
<dbReference type="SUPFAM" id="SSF47576">
    <property type="entry name" value="Calponin-homology domain, CH-domain"/>
    <property type="match status" value="1"/>
</dbReference>
<dbReference type="EMBL" id="JAQMWT010000238">
    <property type="protein sequence ID" value="KAJ8607029.1"/>
    <property type="molecule type" value="Genomic_DNA"/>
</dbReference>